<dbReference type="InterPro" id="IPR019587">
    <property type="entry name" value="Polyketide_cyclase/dehydratase"/>
</dbReference>
<dbReference type="EMBL" id="CP027433">
    <property type="protein sequence ID" value="AVL99822.1"/>
    <property type="molecule type" value="Genomic_DNA"/>
</dbReference>
<dbReference type="KEGG" id="git:C6V83_05520"/>
<evidence type="ECO:0000313" key="1">
    <source>
        <dbReference type="EMBL" id="AVL99822.1"/>
    </source>
</evidence>
<dbReference type="RefSeq" id="WP_105941554.1">
    <property type="nucleotide sequence ID" value="NZ_CP027433.1"/>
</dbReference>
<dbReference type="Gene3D" id="3.30.530.20">
    <property type="match status" value="1"/>
</dbReference>
<sequence>MQRVWSFEQSSEVRAPADAVWARVVTPEGINDEMRPWMTMSVPRGADGITIDSLEVGRPIGRAWLRLFGVLPYDFDHLSIAELDPGRSFREESTMLSMRRWTHERTVEPIDDGRTRVTDVVTFGPRLGMILAGPVLCRVLAAFFRHRHRRLAAHFG</sequence>
<dbReference type="InterPro" id="IPR023393">
    <property type="entry name" value="START-like_dom_sf"/>
</dbReference>
<accession>A0A2S0KDR7</accession>
<evidence type="ECO:0000313" key="2">
    <source>
        <dbReference type="Proteomes" id="UP000239814"/>
    </source>
</evidence>
<reference evidence="1 2" key="1">
    <citation type="submission" date="2018-03" db="EMBL/GenBank/DDBJ databases">
        <title>Characteristics and genome of n-alkane degrading marine bacteria Gordonia iterans isolated from crude oil contaminated in Tae-an, South Korea.</title>
        <authorList>
            <person name="Lee S.-S."/>
            <person name="Kim H."/>
        </authorList>
    </citation>
    <scope>NUCLEOTIDE SEQUENCE [LARGE SCALE GENOMIC DNA]</scope>
    <source>
        <strain evidence="1 2">Co17</strain>
    </source>
</reference>
<keyword evidence="2" id="KW-1185">Reference proteome</keyword>
<evidence type="ECO:0008006" key="3">
    <source>
        <dbReference type="Google" id="ProtNLM"/>
    </source>
</evidence>
<dbReference type="AlphaFoldDB" id="A0A2S0KDR7"/>
<organism evidence="1 2">
    <name type="scientific">Gordonia iterans</name>
    <dbReference type="NCBI Taxonomy" id="1004901"/>
    <lineage>
        <taxon>Bacteria</taxon>
        <taxon>Bacillati</taxon>
        <taxon>Actinomycetota</taxon>
        <taxon>Actinomycetes</taxon>
        <taxon>Mycobacteriales</taxon>
        <taxon>Gordoniaceae</taxon>
        <taxon>Gordonia</taxon>
    </lineage>
</organism>
<dbReference type="Pfam" id="PF10604">
    <property type="entry name" value="Polyketide_cyc2"/>
    <property type="match status" value="1"/>
</dbReference>
<dbReference type="SUPFAM" id="SSF55961">
    <property type="entry name" value="Bet v1-like"/>
    <property type="match status" value="1"/>
</dbReference>
<name>A0A2S0KDR7_9ACTN</name>
<protein>
    <recommendedName>
        <fullName evidence="3">SRPBCC family protein</fullName>
    </recommendedName>
</protein>
<proteinExistence type="predicted"/>
<gene>
    <name evidence="1" type="ORF">C6V83_05520</name>
</gene>
<dbReference type="Proteomes" id="UP000239814">
    <property type="component" value="Chromosome"/>
</dbReference>
<dbReference type="OrthoDB" id="7063435at2"/>